<evidence type="ECO:0000256" key="7">
    <source>
        <dbReference type="SAM" id="Coils"/>
    </source>
</evidence>
<evidence type="ECO:0000256" key="8">
    <source>
        <dbReference type="SAM" id="MobiDB-lite"/>
    </source>
</evidence>
<keyword evidence="1" id="KW-0723">Serine/threonine-protein kinase</keyword>
<dbReference type="AlphaFoldDB" id="A0AAW0V258"/>
<feature type="compositionally biased region" description="Basic and acidic residues" evidence="8">
    <location>
        <begin position="164"/>
        <end position="174"/>
    </location>
</feature>
<feature type="compositionally biased region" description="Low complexity" evidence="8">
    <location>
        <begin position="89"/>
        <end position="105"/>
    </location>
</feature>
<feature type="compositionally biased region" description="Polar residues" evidence="8">
    <location>
        <begin position="218"/>
        <end position="229"/>
    </location>
</feature>
<feature type="compositionally biased region" description="Basic and acidic residues" evidence="8">
    <location>
        <begin position="709"/>
        <end position="755"/>
    </location>
</feature>
<feature type="compositionally biased region" description="Basic and acidic residues" evidence="8">
    <location>
        <begin position="831"/>
        <end position="861"/>
    </location>
</feature>
<dbReference type="Gene3D" id="1.10.510.10">
    <property type="entry name" value="Transferase(Phosphotransferase) domain 1"/>
    <property type="match status" value="1"/>
</dbReference>
<dbReference type="SUPFAM" id="SSF56112">
    <property type="entry name" value="Protein kinase-like (PK-like)"/>
    <property type="match status" value="1"/>
</dbReference>
<dbReference type="Proteomes" id="UP001487740">
    <property type="component" value="Unassembled WGS sequence"/>
</dbReference>
<evidence type="ECO:0000313" key="11">
    <source>
        <dbReference type="Proteomes" id="UP001487740"/>
    </source>
</evidence>
<dbReference type="PANTHER" id="PTHR44329:SF288">
    <property type="entry name" value="MITOGEN-ACTIVATED PROTEIN KINASE KINASE KINASE 20"/>
    <property type="match status" value="1"/>
</dbReference>
<dbReference type="InterPro" id="IPR000719">
    <property type="entry name" value="Prot_kinase_dom"/>
</dbReference>
<keyword evidence="3 6" id="KW-0547">Nucleotide-binding</keyword>
<dbReference type="InterPro" id="IPR051681">
    <property type="entry name" value="Ser/Thr_Kinases-Pseudokinases"/>
</dbReference>
<dbReference type="GO" id="GO:0005524">
    <property type="term" value="F:ATP binding"/>
    <property type="evidence" value="ECO:0007669"/>
    <property type="project" value="UniProtKB-UniRule"/>
</dbReference>
<dbReference type="InterPro" id="IPR011009">
    <property type="entry name" value="Kinase-like_dom_sf"/>
</dbReference>
<feature type="compositionally biased region" description="Polar residues" evidence="8">
    <location>
        <begin position="106"/>
        <end position="115"/>
    </location>
</feature>
<evidence type="ECO:0000256" key="1">
    <source>
        <dbReference type="ARBA" id="ARBA00022527"/>
    </source>
</evidence>
<evidence type="ECO:0000256" key="6">
    <source>
        <dbReference type="PROSITE-ProRule" id="PRU10141"/>
    </source>
</evidence>
<gene>
    <name evidence="10" type="ORF">O3P69_007237</name>
</gene>
<dbReference type="PROSITE" id="PS50011">
    <property type="entry name" value="PROTEIN_KINASE_DOM"/>
    <property type="match status" value="1"/>
</dbReference>
<feature type="compositionally biased region" description="Basic and acidic residues" evidence="8">
    <location>
        <begin position="612"/>
        <end position="621"/>
    </location>
</feature>
<dbReference type="PRINTS" id="PR00109">
    <property type="entry name" value="TYRKINASE"/>
</dbReference>
<protein>
    <recommendedName>
        <fullName evidence="9">Protein kinase domain-containing protein</fullName>
    </recommendedName>
</protein>
<evidence type="ECO:0000259" key="9">
    <source>
        <dbReference type="PROSITE" id="PS50011"/>
    </source>
</evidence>
<evidence type="ECO:0000256" key="2">
    <source>
        <dbReference type="ARBA" id="ARBA00022679"/>
    </source>
</evidence>
<name>A0AAW0V258_SCYPA</name>
<feature type="region of interest" description="Disordered" evidence="8">
    <location>
        <begin position="44"/>
        <end position="231"/>
    </location>
</feature>
<feature type="domain" description="Protein kinase" evidence="9">
    <location>
        <begin position="287"/>
        <end position="547"/>
    </location>
</feature>
<reference evidence="10 11" key="1">
    <citation type="submission" date="2023-03" db="EMBL/GenBank/DDBJ databases">
        <title>High-quality genome of Scylla paramamosain provides insights in environmental adaptation.</title>
        <authorList>
            <person name="Zhang L."/>
        </authorList>
    </citation>
    <scope>NUCLEOTIDE SEQUENCE [LARGE SCALE GENOMIC DNA]</scope>
    <source>
        <strain evidence="10">LZ_2023a</strain>
        <tissue evidence="10">Muscle</tissue>
    </source>
</reference>
<feature type="compositionally biased region" description="Basic and acidic residues" evidence="8">
    <location>
        <begin position="66"/>
        <end position="83"/>
    </location>
</feature>
<dbReference type="Pfam" id="PF07714">
    <property type="entry name" value="PK_Tyr_Ser-Thr"/>
    <property type="match status" value="1"/>
</dbReference>
<dbReference type="GO" id="GO:0006950">
    <property type="term" value="P:response to stress"/>
    <property type="evidence" value="ECO:0007669"/>
    <property type="project" value="UniProtKB-ARBA"/>
</dbReference>
<keyword evidence="7" id="KW-0175">Coiled coil</keyword>
<dbReference type="InterPro" id="IPR001245">
    <property type="entry name" value="Ser-Thr/Tyr_kinase_cat_dom"/>
</dbReference>
<feature type="binding site" evidence="6">
    <location>
        <position position="314"/>
    </location>
    <ligand>
        <name>ATP</name>
        <dbReference type="ChEBI" id="CHEBI:30616"/>
    </ligand>
</feature>
<sequence>MVNDRHVDLRRTPSCTSCESCDTCRWTSSTITRIPLKNHLFTSPLLSHHDQSPSPPRGLAGRRYNKKETNGRHSEAAPKERGSRQAGASPSRRQTSRNTTTSNPSVQRSNSNSTAAIAARRDAEQKRLSRRDLQRFPQQRKQSGPGRMEAKASRLATQSDTDLSPDHTQVEERGVPATGDEDGENYESREGRGGGGGSGGGVNNNKIKNDGGGRKRNSPASGAATQASPVSKAAVSLTLSKRDLLNQMVNQTKQHRQQIRCLESELERLRSGDALSRCELNATDVEWRPGNVVGEGSFSTVYKGAYCGIDVAVKELKFKLSQDDKNYFRSEAALLQQLHHPRVVLLMGVCTTTARPFMVLEYLSGGTLHSFVHNPERDPLDHAAYFAVARDVAQGMNYLHRHEPQVLHLDLKSMNVLLDAYFRAKIADFGFSILRRSRSGSPAQRGSIRGTPAWMAPELLTKGDVSTKCDVYSYAIILWEMLSTSHPFKGLDIFQIMETIEAGGRPPLPSGGVSPELKELITSCWAQNPSLRPSFEEILGALDAAAIPGSWRGMLQKANVAPLFLSDVAATRTIIEVVEESVELVRRNHQQQRPSTAHKVLYERLEPSLRHAADHKVDDSTSKVPQDRTAASPSRRPSPRRQAAFKQASSKTSNSNRALLNKTSLRQAEQQGLMDRRSASHRNDLDRVDGNRSVYSNTMKRRPVPQSPSRERGVRHTESRNYRHDRKLLDKEERDRIERDSGRKYSRYRESHQEIGNRGQKGQSHSRRPPRSDSSPRERRSTSLEAHRRHRVVRRSSSRDHHPRNNERRFSSSDLHSDLRREVCRRNFHHVERESSGEEMRHQNSHEHLADSQDNLIRESCTESWTSMDRRSSDIIQGNLGRSHLVNRQYSPSPRRRSPERRYSSPTRPSDYHRRRTSHSPQRRMQTPDVRRNESNSRLGPLVTSEQLMSQKQRLRPVRPAGLSDLSHIPENSLNDISLILKTAMTKRRDAFDEELSGRDTFRSEDLEWSDWH</sequence>
<dbReference type="InterPro" id="IPR008271">
    <property type="entry name" value="Ser/Thr_kinase_AS"/>
</dbReference>
<feature type="compositionally biased region" description="Low complexity" evidence="8">
    <location>
        <begin position="630"/>
        <end position="644"/>
    </location>
</feature>
<dbReference type="CDD" id="cd13999">
    <property type="entry name" value="STKc_MAP3K-like"/>
    <property type="match status" value="1"/>
</dbReference>
<comment type="caution">
    <text evidence="10">The sequence shown here is derived from an EMBL/GenBank/DDBJ whole genome shotgun (WGS) entry which is preliminary data.</text>
</comment>
<dbReference type="PANTHER" id="PTHR44329">
    <property type="entry name" value="SERINE/THREONINE-PROTEIN KINASE TNNI3K-RELATED"/>
    <property type="match status" value="1"/>
</dbReference>
<dbReference type="GO" id="GO:0004674">
    <property type="term" value="F:protein serine/threonine kinase activity"/>
    <property type="evidence" value="ECO:0007669"/>
    <property type="project" value="UniProtKB-KW"/>
</dbReference>
<keyword evidence="2" id="KW-0808">Transferase</keyword>
<dbReference type="SMART" id="SM00220">
    <property type="entry name" value="S_TKc"/>
    <property type="match status" value="1"/>
</dbReference>
<dbReference type="EMBL" id="JARAKH010000002">
    <property type="protein sequence ID" value="KAK8406422.1"/>
    <property type="molecule type" value="Genomic_DNA"/>
</dbReference>
<keyword evidence="4" id="KW-0418">Kinase</keyword>
<keyword evidence="11" id="KW-1185">Reference proteome</keyword>
<dbReference type="PROSITE" id="PS00107">
    <property type="entry name" value="PROTEIN_KINASE_ATP"/>
    <property type="match status" value="1"/>
</dbReference>
<dbReference type="InterPro" id="IPR017441">
    <property type="entry name" value="Protein_kinase_ATP_BS"/>
</dbReference>
<feature type="compositionally biased region" description="Basic residues" evidence="8">
    <location>
        <begin position="787"/>
        <end position="796"/>
    </location>
</feature>
<feature type="compositionally biased region" description="Basic and acidic residues" evidence="8">
    <location>
        <begin position="797"/>
        <end position="814"/>
    </location>
</feature>
<feature type="compositionally biased region" description="Basic residues" evidence="8">
    <location>
        <begin position="913"/>
        <end position="922"/>
    </location>
</feature>
<feature type="coiled-coil region" evidence="7">
    <location>
        <begin position="245"/>
        <end position="272"/>
    </location>
</feature>
<feature type="region of interest" description="Disordered" evidence="8">
    <location>
        <begin position="831"/>
        <end position="954"/>
    </location>
</feature>
<evidence type="ECO:0000256" key="5">
    <source>
        <dbReference type="ARBA" id="ARBA00022840"/>
    </source>
</evidence>
<feature type="region of interest" description="Disordered" evidence="8">
    <location>
        <begin position="612"/>
        <end position="814"/>
    </location>
</feature>
<feature type="compositionally biased region" description="Basic and acidic residues" evidence="8">
    <location>
        <begin position="119"/>
        <end position="134"/>
    </location>
</feature>
<accession>A0AAW0V258</accession>
<evidence type="ECO:0000313" key="10">
    <source>
        <dbReference type="EMBL" id="KAK8406422.1"/>
    </source>
</evidence>
<proteinExistence type="predicted"/>
<organism evidence="10 11">
    <name type="scientific">Scylla paramamosain</name>
    <name type="common">Mud crab</name>
    <dbReference type="NCBI Taxonomy" id="85552"/>
    <lineage>
        <taxon>Eukaryota</taxon>
        <taxon>Metazoa</taxon>
        <taxon>Ecdysozoa</taxon>
        <taxon>Arthropoda</taxon>
        <taxon>Crustacea</taxon>
        <taxon>Multicrustacea</taxon>
        <taxon>Malacostraca</taxon>
        <taxon>Eumalacostraca</taxon>
        <taxon>Eucarida</taxon>
        <taxon>Decapoda</taxon>
        <taxon>Pleocyemata</taxon>
        <taxon>Brachyura</taxon>
        <taxon>Eubrachyura</taxon>
        <taxon>Portunoidea</taxon>
        <taxon>Portunidae</taxon>
        <taxon>Portuninae</taxon>
        <taxon>Scylla</taxon>
    </lineage>
</organism>
<feature type="compositionally biased region" description="Basic and acidic residues" evidence="8">
    <location>
        <begin position="674"/>
        <end position="690"/>
    </location>
</feature>
<feature type="compositionally biased region" description="Gly residues" evidence="8">
    <location>
        <begin position="193"/>
        <end position="202"/>
    </location>
</feature>
<dbReference type="PROSITE" id="PS00108">
    <property type="entry name" value="PROTEIN_KINASE_ST"/>
    <property type="match status" value="1"/>
</dbReference>
<evidence type="ECO:0000256" key="3">
    <source>
        <dbReference type="ARBA" id="ARBA00022741"/>
    </source>
</evidence>
<feature type="compositionally biased region" description="Polar residues" evidence="8">
    <location>
        <begin position="647"/>
        <end position="670"/>
    </location>
</feature>
<evidence type="ECO:0000256" key="4">
    <source>
        <dbReference type="ARBA" id="ARBA00022777"/>
    </source>
</evidence>
<feature type="compositionally biased region" description="Basic and acidic residues" evidence="8">
    <location>
        <begin position="770"/>
        <end position="786"/>
    </location>
</feature>
<keyword evidence="5 6" id="KW-0067">ATP-binding</keyword>